<sequence length="149" mass="17043">MTKELLNTEVEVATEKSEEVELGFVESITLVNNKGAKRVIKAPESVPGHVYREAIKLQYEEKKLNFKHDGKENYERDEEGKLIPVVFTFETEEKILNLYENLAVMYFNDQFTLEELQNGLDARKYQGTLTQIFASALGNAIVPLENQAK</sequence>
<dbReference type="Proteomes" id="UP000295735">
    <property type="component" value="Unassembled WGS sequence"/>
</dbReference>
<comment type="caution">
    <text evidence="1">The sequence shown here is derived from an EMBL/GenBank/DDBJ whole genome shotgun (WGS) entry which is preliminary data.</text>
</comment>
<dbReference type="EMBL" id="SCWC02000005">
    <property type="protein sequence ID" value="KAA1039117.1"/>
    <property type="molecule type" value="Genomic_DNA"/>
</dbReference>
<reference evidence="1 2" key="1">
    <citation type="submission" date="2019-09" db="EMBL/GenBank/DDBJ databases">
        <authorList>
            <person name="Mazhar S."/>
            <person name="Altermann E."/>
            <person name="Hill C."/>
            <person name="Mcauliffe O."/>
        </authorList>
    </citation>
    <scope>NUCLEOTIDE SEQUENCE [LARGE SCALE GENOMIC DNA]</scope>
    <source>
        <strain evidence="1 2">ATCC 51831</strain>
    </source>
</reference>
<organism evidence="1 2">
    <name type="scientific">Macrococcus equipercicus</name>
    <dbReference type="NCBI Taxonomy" id="69967"/>
    <lineage>
        <taxon>Bacteria</taxon>
        <taxon>Bacillati</taxon>
        <taxon>Bacillota</taxon>
        <taxon>Bacilli</taxon>
        <taxon>Bacillales</taxon>
        <taxon>Staphylococcaceae</taxon>
        <taxon>Macrococcus</taxon>
    </lineage>
</organism>
<dbReference type="Pfam" id="PF23857">
    <property type="entry name" value="Phage_TAC_19"/>
    <property type="match status" value="1"/>
</dbReference>
<evidence type="ECO:0008006" key="3">
    <source>
        <dbReference type="Google" id="ProtNLM"/>
    </source>
</evidence>
<dbReference type="NCBIfam" id="NF047360">
    <property type="entry name" value="tail_chap_PVL"/>
    <property type="match status" value="1"/>
</dbReference>
<evidence type="ECO:0000313" key="1">
    <source>
        <dbReference type="EMBL" id="KAA1039117.1"/>
    </source>
</evidence>
<name>A0ABQ6R7Q4_9STAP</name>
<keyword evidence="2" id="KW-1185">Reference proteome</keyword>
<dbReference type="RefSeq" id="WP_149459375.1">
    <property type="nucleotide sequence ID" value="NZ_SCWC02000005.1"/>
</dbReference>
<dbReference type="InterPro" id="IPR057006">
    <property type="entry name" value="Phage_TAC_19"/>
</dbReference>
<proteinExistence type="predicted"/>
<evidence type="ECO:0000313" key="2">
    <source>
        <dbReference type="Proteomes" id="UP000295735"/>
    </source>
</evidence>
<gene>
    <name evidence="1" type="ORF">ERX35_007835</name>
</gene>
<accession>A0ABQ6R7Q4</accession>
<protein>
    <recommendedName>
        <fullName evidence="3">Phage portal protein</fullName>
    </recommendedName>
</protein>